<evidence type="ECO:0000313" key="10">
    <source>
        <dbReference type="Proteomes" id="UP001212997"/>
    </source>
</evidence>
<dbReference type="InterPro" id="IPR003594">
    <property type="entry name" value="HATPase_dom"/>
</dbReference>
<dbReference type="EMBL" id="JANAWD010000243">
    <property type="protein sequence ID" value="KAJ3483065.1"/>
    <property type="molecule type" value="Genomic_DNA"/>
</dbReference>
<evidence type="ECO:0000256" key="2">
    <source>
        <dbReference type="ARBA" id="ARBA00012438"/>
    </source>
</evidence>
<dbReference type="GO" id="GO:0009927">
    <property type="term" value="F:histidine phosphotransfer kinase activity"/>
    <property type="evidence" value="ECO:0007669"/>
    <property type="project" value="TreeGrafter"/>
</dbReference>
<keyword evidence="4" id="KW-0418">Kinase</keyword>
<dbReference type="PANTHER" id="PTHR43047">
    <property type="entry name" value="TWO-COMPONENT HISTIDINE PROTEIN KINASE"/>
    <property type="match status" value="1"/>
</dbReference>
<reference evidence="9" key="1">
    <citation type="submission" date="2022-07" db="EMBL/GenBank/DDBJ databases">
        <title>Genome Sequence of Physisporinus lineatus.</title>
        <authorList>
            <person name="Buettner E."/>
        </authorList>
    </citation>
    <scope>NUCLEOTIDE SEQUENCE</scope>
    <source>
        <strain evidence="9">VT162</strain>
    </source>
</reference>
<dbReference type="Gene3D" id="3.40.50.2300">
    <property type="match status" value="1"/>
</dbReference>
<evidence type="ECO:0000256" key="1">
    <source>
        <dbReference type="ARBA" id="ARBA00000085"/>
    </source>
</evidence>
<dbReference type="SMART" id="SM00387">
    <property type="entry name" value="HATPase_c"/>
    <property type="match status" value="1"/>
</dbReference>
<dbReference type="Proteomes" id="UP001212997">
    <property type="component" value="Unassembled WGS sequence"/>
</dbReference>
<keyword evidence="10" id="KW-1185">Reference proteome</keyword>
<feature type="compositionally biased region" description="Basic and acidic residues" evidence="6">
    <location>
        <begin position="179"/>
        <end position="198"/>
    </location>
</feature>
<comment type="catalytic activity">
    <reaction evidence="1">
        <text>ATP + protein L-histidine = ADP + protein N-phospho-L-histidine.</text>
        <dbReference type="EC" id="2.7.13.3"/>
    </reaction>
</comment>
<keyword evidence="3" id="KW-0808">Transferase</keyword>
<feature type="region of interest" description="Disordered" evidence="6">
    <location>
        <begin position="508"/>
        <end position="620"/>
    </location>
</feature>
<evidence type="ECO:0000256" key="4">
    <source>
        <dbReference type="ARBA" id="ARBA00022777"/>
    </source>
</evidence>
<gene>
    <name evidence="9" type="ORF">NLI96_g6565</name>
</gene>
<dbReference type="Gene3D" id="3.30.565.10">
    <property type="entry name" value="Histidine kinase-like ATPase, C-terminal domain"/>
    <property type="match status" value="2"/>
</dbReference>
<dbReference type="InterPro" id="IPR001789">
    <property type="entry name" value="Sig_transdc_resp-reg_receiver"/>
</dbReference>
<feature type="compositionally biased region" description="Acidic residues" evidence="6">
    <location>
        <begin position="169"/>
        <end position="178"/>
    </location>
</feature>
<dbReference type="SUPFAM" id="SSF52172">
    <property type="entry name" value="CheY-like"/>
    <property type="match status" value="1"/>
</dbReference>
<dbReference type="SMART" id="SM00448">
    <property type="entry name" value="REC"/>
    <property type="match status" value="1"/>
</dbReference>
<feature type="compositionally biased region" description="Acidic residues" evidence="6">
    <location>
        <begin position="272"/>
        <end position="291"/>
    </location>
</feature>
<dbReference type="InterPro" id="IPR005467">
    <property type="entry name" value="His_kinase_dom"/>
</dbReference>
<evidence type="ECO:0000256" key="5">
    <source>
        <dbReference type="PROSITE-ProRule" id="PRU00169"/>
    </source>
</evidence>
<dbReference type="PANTHER" id="PTHR43047:SF66">
    <property type="entry name" value="HISKA"/>
    <property type="match status" value="1"/>
</dbReference>
<dbReference type="SUPFAM" id="SSF55874">
    <property type="entry name" value="ATPase domain of HSP90 chaperone/DNA topoisomerase II/histidine kinase"/>
    <property type="match status" value="2"/>
</dbReference>
<dbReference type="GO" id="GO:0000155">
    <property type="term" value="F:phosphorelay sensor kinase activity"/>
    <property type="evidence" value="ECO:0007669"/>
    <property type="project" value="TreeGrafter"/>
</dbReference>
<feature type="compositionally biased region" description="Basic residues" evidence="6">
    <location>
        <begin position="242"/>
        <end position="260"/>
    </location>
</feature>
<feature type="compositionally biased region" description="Basic and acidic residues" evidence="6">
    <location>
        <begin position="549"/>
        <end position="568"/>
    </location>
</feature>
<dbReference type="AlphaFoldDB" id="A0AAD5V2G9"/>
<accession>A0AAD5V2G9</accession>
<dbReference type="Pfam" id="PF00072">
    <property type="entry name" value="Response_reg"/>
    <property type="match status" value="1"/>
</dbReference>
<feature type="domain" description="Histidine kinase" evidence="7">
    <location>
        <begin position="25"/>
        <end position="399"/>
    </location>
</feature>
<feature type="compositionally biased region" description="Low complexity" evidence="6">
    <location>
        <begin position="458"/>
        <end position="481"/>
    </location>
</feature>
<sequence>MDASGIIARHQEIEFKALEGSLSMMSKVLNDVLDFNRMDSGRFESVLRPYCFHKVMHSLFIPLKLATDARKLQFITILDPDIDKVARIALHESLGESEEEIEKRLGEHPEESGIVVGDETRLRQIITNLASNACKFTPTGGTLTIRTQLVVPCQRCKSDHEYGCEMDEAEVEEVEDQDQDLKERDQDQDQREDDEKSPSRVASPLPLNGNGDHLDITPVDEKGEGDEKTPEASAEKQQQKRRDAKCRHHHHRHHHQHHHYNPAPRQYRVYEDGEEREVEVDRDAEEGEGEERDPMSVLSRNHLTQHNSIHGKPPPPLEWIVVRIEVSDTGCGIRPKDMVESKLFSAFNQTEAGRQQGGKGTGLGLALVRQIVKLSGGRLGLRSKVHEGSTFWVELPLGVGTKAIPGMAVAHLPPSEAELILSRTSELVKKEDLKEKGAGDTVKGEVQAEGGNDEKADVASPSSSQTVVPTGSSPTSPSPRTVIGLSHMASRSSSALHSIMEQGGLVEISTKRGESSVPTRTIGDPSTGTDLTEPPKDDPSPSPTPADRLSCKDQSLETIRPSHVELPKPQRFSIDDLPDGQLDASISTTGTGNENGNGAGTGSAASASVSSTHSTSLSPGYDPAFAGLRVLVVDDDPLTRKLMSRLLTRLGCRVSTAENGEVALEKILGGAPSRATPSSEDTGSGGLMEVATTVLTPQDEARYNLVFLDNQMPVMSGLDTVRRLRAMGRNDFVVGVTGNALLTDQEEYLNTGVDHVLTKPVFEKSIKAMLKIANERRKLRGALGSEKLEPPPSPSSPTSPTVPDSPTP</sequence>
<evidence type="ECO:0000256" key="6">
    <source>
        <dbReference type="SAM" id="MobiDB-lite"/>
    </source>
</evidence>
<feature type="modified residue" description="4-aspartylphosphate" evidence="5">
    <location>
        <position position="709"/>
    </location>
</feature>
<feature type="domain" description="Response regulatory" evidence="8">
    <location>
        <begin position="629"/>
        <end position="774"/>
    </location>
</feature>
<evidence type="ECO:0000256" key="3">
    <source>
        <dbReference type="ARBA" id="ARBA00022679"/>
    </source>
</evidence>
<dbReference type="Pfam" id="PF02518">
    <property type="entry name" value="HATPase_c"/>
    <property type="match status" value="1"/>
</dbReference>
<feature type="region of interest" description="Disordered" evidence="6">
    <location>
        <begin position="431"/>
        <end position="481"/>
    </location>
</feature>
<dbReference type="InterPro" id="IPR011006">
    <property type="entry name" value="CheY-like_superfamily"/>
</dbReference>
<dbReference type="PROSITE" id="PS50109">
    <property type="entry name" value="HIS_KIN"/>
    <property type="match status" value="1"/>
</dbReference>
<comment type="caution">
    <text evidence="9">The sequence shown here is derived from an EMBL/GenBank/DDBJ whole genome shotgun (WGS) entry which is preliminary data.</text>
</comment>
<dbReference type="EC" id="2.7.13.3" evidence="2"/>
<evidence type="ECO:0000313" key="9">
    <source>
        <dbReference type="EMBL" id="KAJ3483065.1"/>
    </source>
</evidence>
<dbReference type="GO" id="GO:0005886">
    <property type="term" value="C:plasma membrane"/>
    <property type="evidence" value="ECO:0007669"/>
    <property type="project" value="TreeGrafter"/>
</dbReference>
<feature type="compositionally biased region" description="Basic and acidic residues" evidence="6">
    <location>
        <begin position="212"/>
        <end position="241"/>
    </location>
</feature>
<keyword evidence="5" id="KW-0597">Phosphoprotein</keyword>
<organism evidence="9 10">
    <name type="scientific">Meripilus lineatus</name>
    <dbReference type="NCBI Taxonomy" id="2056292"/>
    <lineage>
        <taxon>Eukaryota</taxon>
        <taxon>Fungi</taxon>
        <taxon>Dikarya</taxon>
        <taxon>Basidiomycota</taxon>
        <taxon>Agaricomycotina</taxon>
        <taxon>Agaricomycetes</taxon>
        <taxon>Polyporales</taxon>
        <taxon>Meripilaceae</taxon>
        <taxon>Meripilus</taxon>
    </lineage>
</organism>
<feature type="region of interest" description="Disordered" evidence="6">
    <location>
        <begin position="780"/>
        <end position="808"/>
    </location>
</feature>
<protein>
    <recommendedName>
        <fullName evidence="2">histidine kinase</fullName>
        <ecNumber evidence="2">2.7.13.3</ecNumber>
    </recommendedName>
</protein>
<feature type="compositionally biased region" description="Low complexity" evidence="6">
    <location>
        <begin position="602"/>
        <end position="618"/>
    </location>
</feature>
<feature type="compositionally biased region" description="Polar residues" evidence="6">
    <location>
        <begin position="516"/>
        <end position="530"/>
    </location>
</feature>
<dbReference type="InterPro" id="IPR004358">
    <property type="entry name" value="Sig_transdc_His_kin-like_C"/>
</dbReference>
<dbReference type="PRINTS" id="PR00344">
    <property type="entry name" value="BCTRLSENSOR"/>
</dbReference>
<proteinExistence type="predicted"/>
<feature type="region of interest" description="Disordered" evidence="6">
    <location>
        <begin position="169"/>
        <end position="295"/>
    </location>
</feature>
<evidence type="ECO:0000259" key="8">
    <source>
        <dbReference type="PROSITE" id="PS50110"/>
    </source>
</evidence>
<dbReference type="InterPro" id="IPR036890">
    <property type="entry name" value="HATPase_C_sf"/>
</dbReference>
<evidence type="ECO:0000259" key="7">
    <source>
        <dbReference type="PROSITE" id="PS50109"/>
    </source>
</evidence>
<name>A0AAD5V2G9_9APHY</name>
<dbReference type="PROSITE" id="PS50110">
    <property type="entry name" value="RESPONSE_REGULATORY"/>
    <property type="match status" value="1"/>
</dbReference>
<dbReference type="CDD" id="cd17546">
    <property type="entry name" value="REC_hyHK_CKI1_RcsC-like"/>
    <property type="match status" value="1"/>
</dbReference>